<dbReference type="InterPro" id="IPR012337">
    <property type="entry name" value="RNaseH-like_sf"/>
</dbReference>
<evidence type="ECO:0000313" key="2">
    <source>
        <dbReference type="EMBL" id="TYJ96834.1"/>
    </source>
</evidence>
<reference evidence="3 4" key="1">
    <citation type="submission" date="2019-08" db="EMBL/GenBank/DDBJ databases">
        <title>Draft genome sequences of two oriental melons (Cucumis melo L. var makuwa).</title>
        <authorList>
            <person name="Kwon S.-Y."/>
        </authorList>
    </citation>
    <scope>NUCLEOTIDE SEQUENCE [LARGE SCALE GENOMIC DNA]</scope>
    <source>
        <strain evidence="4">cv. Chang Bougi</strain>
        <strain evidence="3">cv. SW 3</strain>
        <tissue evidence="1">Leaf</tissue>
    </source>
</reference>
<gene>
    <name evidence="2" type="ORF">E5676_scaffold2750G00320</name>
    <name evidence="1" type="ORF">E6C27_scaffold24G001570</name>
</gene>
<evidence type="ECO:0000313" key="1">
    <source>
        <dbReference type="EMBL" id="KAA0054407.1"/>
    </source>
</evidence>
<evidence type="ECO:0000313" key="4">
    <source>
        <dbReference type="Proteomes" id="UP000321947"/>
    </source>
</evidence>
<dbReference type="InterPro" id="IPR036397">
    <property type="entry name" value="RNaseH_sf"/>
</dbReference>
<dbReference type="Proteomes" id="UP000321947">
    <property type="component" value="Unassembled WGS sequence"/>
</dbReference>
<organism evidence="1 3">
    <name type="scientific">Cucumis melo var. makuwa</name>
    <name type="common">Oriental melon</name>
    <dbReference type="NCBI Taxonomy" id="1194695"/>
    <lineage>
        <taxon>Eukaryota</taxon>
        <taxon>Viridiplantae</taxon>
        <taxon>Streptophyta</taxon>
        <taxon>Embryophyta</taxon>
        <taxon>Tracheophyta</taxon>
        <taxon>Spermatophyta</taxon>
        <taxon>Magnoliopsida</taxon>
        <taxon>eudicotyledons</taxon>
        <taxon>Gunneridae</taxon>
        <taxon>Pentapetalae</taxon>
        <taxon>rosids</taxon>
        <taxon>fabids</taxon>
        <taxon>Cucurbitales</taxon>
        <taxon>Cucurbitaceae</taxon>
        <taxon>Benincaseae</taxon>
        <taxon>Cucumis</taxon>
    </lineage>
</organism>
<dbReference type="EMBL" id="SSTD01019234">
    <property type="protein sequence ID" value="TYJ96834.1"/>
    <property type="molecule type" value="Genomic_DNA"/>
</dbReference>
<evidence type="ECO:0000313" key="3">
    <source>
        <dbReference type="Proteomes" id="UP000321393"/>
    </source>
</evidence>
<proteinExistence type="predicted"/>
<protein>
    <submittedName>
        <fullName evidence="1">Protein NYNRIN-like</fullName>
    </submittedName>
</protein>
<dbReference type="SUPFAM" id="SSF53098">
    <property type="entry name" value="Ribonuclease H-like"/>
    <property type="match status" value="1"/>
</dbReference>
<dbReference type="EMBL" id="SSTE01008830">
    <property type="protein sequence ID" value="KAA0054407.1"/>
    <property type="molecule type" value="Genomic_DNA"/>
</dbReference>
<accession>A0A5A7UIK1</accession>
<sequence>MQRSVRLVNTMQTSYINLQSLYIQLWLPGRSRLEDLIWLALLHQNHQQDILMSLQQPIISQNNGRQFSNSMIDKLFEKFKFKQYKSSMYNAAMNDIAEAFNKTLYNLLKKLSPSRRGIDKKGSVKHCGLIEPLITLLQGLHHIRLFTV</sequence>
<dbReference type="Gene3D" id="3.30.420.10">
    <property type="entry name" value="Ribonuclease H-like superfamily/Ribonuclease H"/>
    <property type="match status" value="1"/>
</dbReference>
<comment type="caution">
    <text evidence="1">The sequence shown here is derived from an EMBL/GenBank/DDBJ whole genome shotgun (WGS) entry which is preliminary data.</text>
</comment>
<dbReference type="AlphaFoldDB" id="A0A5A7UIK1"/>
<dbReference type="OrthoDB" id="1934939at2759"/>
<dbReference type="Proteomes" id="UP000321393">
    <property type="component" value="Unassembled WGS sequence"/>
</dbReference>
<name>A0A5A7UIK1_CUCMM</name>
<dbReference type="GO" id="GO:0003676">
    <property type="term" value="F:nucleic acid binding"/>
    <property type="evidence" value="ECO:0007669"/>
    <property type="project" value="InterPro"/>
</dbReference>